<name>A0AAV4MDL7_CAEEX</name>
<accession>A0AAV4MDL7</accession>
<evidence type="ECO:0000313" key="1">
    <source>
        <dbReference type="EMBL" id="GIX69950.1"/>
    </source>
</evidence>
<gene>
    <name evidence="1" type="ORF">CEXT_703661</name>
</gene>
<dbReference type="Proteomes" id="UP001054945">
    <property type="component" value="Unassembled WGS sequence"/>
</dbReference>
<sequence>MNNVRAYSQCVYQLKIAEVFIAEDSSLFFFIVFGIPSSWKTVPFSKYPPLLLFAVSPHGIKTVSRFERGYLSVSQGLTRTKQSFY</sequence>
<organism evidence="1 2">
    <name type="scientific">Caerostris extrusa</name>
    <name type="common">Bark spider</name>
    <name type="synonym">Caerostris bankana</name>
    <dbReference type="NCBI Taxonomy" id="172846"/>
    <lineage>
        <taxon>Eukaryota</taxon>
        <taxon>Metazoa</taxon>
        <taxon>Ecdysozoa</taxon>
        <taxon>Arthropoda</taxon>
        <taxon>Chelicerata</taxon>
        <taxon>Arachnida</taxon>
        <taxon>Araneae</taxon>
        <taxon>Araneomorphae</taxon>
        <taxon>Entelegynae</taxon>
        <taxon>Araneoidea</taxon>
        <taxon>Araneidae</taxon>
        <taxon>Caerostris</taxon>
    </lineage>
</organism>
<protein>
    <submittedName>
        <fullName evidence="1">Uncharacterized protein</fullName>
    </submittedName>
</protein>
<keyword evidence="2" id="KW-1185">Reference proteome</keyword>
<evidence type="ECO:0000313" key="2">
    <source>
        <dbReference type="Proteomes" id="UP001054945"/>
    </source>
</evidence>
<comment type="caution">
    <text evidence="1">The sequence shown here is derived from an EMBL/GenBank/DDBJ whole genome shotgun (WGS) entry which is preliminary data.</text>
</comment>
<reference evidence="1 2" key="1">
    <citation type="submission" date="2021-06" db="EMBL/GenBank/DDBJ databases">
        <title>Caerostris extrusa draft genome.</title>
        <authorList>
            <person name="Kono N."/>
            <person name="Arakawa K."/>
        </authorList>
    </citation>
    <scope>NUCLEOTIDE SEQUENCE [LARGE SCALE GENOMIC DNA]</scope>
</reference>
<dbReference type="AlphaFoldDB" id="A0AAV4MDL7"/>
<dbReference type="EMBL" id="BPLR01002097">
    <property type="protein sequence ID" value="GIX69950.1"/>
    <property type="molecule type" value="Genomic_DNA"/>
</dbReference>
<proteinExistence type="predicted"/>